<dbReference type="EC" id="4.2.1.44" evidence="2"/>
<dbReference type="RefSeq" id="WP_218097606.1">
    <property type="nucleotide sequence ID" value="NZ_CAJVCE010000003.1"/>
</dbReference>
<organism evidence="2 3">
    <name type="scientific">Paenibacillus allorhizosphaerae</name>
    <dbReference type="NCBI Taxonomy" id="2849866"/>
    <lineage>
        <taxon>Bacteria</taxon>
        <taxon>Bacillati</taxon>
        <taxon>Bacillota</taxon>
        <taxon>Bacilli</taxon>
        <taxon>Bacillales</taxon>
        <taxon>Paenibacillaceae</taxon>
        <taxon>Paenibacillus</taxon>
    </lineage>
</organism>
<proteinExistence type="predicted"/>
<keyword evidence="2" id="KW-0456">Lyase</keyword>
<dbReference type="Pfam" id="PF01261">
    <property type="entry name" value="AP_endonuc_2"/>
    <property type="match status" value="1"/>
</dbReference>
<accession>A0ABN7THK6</accession>
<dbReference type="EMBL" id="CAJVCE010000003">
    <property type="protein sequence ID" value="CAG7626437.1"/>
    <property type="molecule type" value="Genomic_DNA"/>
</dbReference>
<reference evidence="2 3" key="1">
    <citation type="submission" date="2021-06" db="EMBL/GenBank/DDBJ databases">
        <authorList>
            <person name="Criscuolo A."/>
        </authorList>
    </citation>
    <scope>NUCLEOTIDE SEQUENCE [LARGE SCALE GENOMIC DNA]</scope>
    <source>
        <strain evidence="3">CIP 111802</strain>
    </source>
</reference>
<dbReference type="GO" id="GO:0050114">
    <property type="term" value="F:myo-inosose-2 dehydratase activity"/>
    <property type="evidence" value="ECO:0007669"/>
    <property type="project" value="UniProtKB-EC"/>
</dbReference>
<protein>
    <submittedName>
        <fullName evidence="2">Inosose dehydratase</fullName>
        <ecNumber evidence="2">4.2.1.44</ecNumber>
    </submittedName>
</protein>
<keyword evidence="3" id="KW-1185">Reference proteome</keyword>
<name>A0ABN7THK6_9BACL</name>
<dbReference type="Proteomes" id="UP000730618">
    <property type="component" value="Unassembled WGS sequence"/>
</dbReference>
<evidence type="ECO:0000259" key="1">
    <source>
        <dbReference type="Pfam" id="PF01261"/>
    </source>
</evidence>
<sequence>MSSRVGVRLTQGVAMAKEPEQWNEWFHWLKEAGFGYVDLQSITKENMTALSEAGLSLGSFDARKVPQLLSRDEGKRNEAVRELIVQLSEAAELGATTCFMCLVPEQAATPLSESFGMFCDVFPAITEQAERLGIKLVLEGYPGPAPHYPTLGCTPEMLRAMFAAIPSPALCINYDPSHLVRLGIDHIRFLREFAERIAHVHAKDCAILDENVYLFGRSQRPVFAKTAKFSEGPWRYTIPGEGSIHWLTVTFELDQAGYRGPVCIELEDHRYSGSVEAHRKGLTNALAQLHMFT</sequence>
<dbReference type="InterPro" id="IPR050312">
    <property type="entry name" value="IolE/XylAMocC-like"/>
</dbReference>
<dbReference type="InterPro" id="IPR013022">
    <property type="entry name" value="Xyl_isomerase-like_TIM-brl"/>
</dbReference>
<feature type="domain" description="Xylose isomerase-like TIM barrel" evidence="1">
    <location>
        <begin position="27"/>
        <end position="280"/>
    </location>
</feature>
<evidence type="ECO:0000313" key="2">
    <source>
        <dbReference type="EMBL" id="CAG7626437.1"/>
    </source>
</evidence>
<comment type="caution">
    <text evidence="2">The sequence shown here is derived from an EMBL/GenBank/DDBJ whole genome shotgun (WGS) entry which is preliminary data.</text>
</comment>
<gene>
    <name evidence="2" type="primary">iolE_4</name>
    <name evidence="2" type="ORF">PAECIP111802_01250</name>
</gene>
<dbReference type="PANTHER" id="PTHR12110:SF21">
    <property type="entry name" value="XYLOSE ISOMERASE-LIKE TIM BARREL DOMAIN-CONTAINING PROTEIN"/>
    <property type="match status" value="1"/>
</dbReference>
<dbReference type="PANTHER" id="PTHR12110">
    <property type="entry name" value="HYDROXYPYRUVATE ISOMERASE"/>
    <property type="match status" value="1"/>
</dbReference>
<evidence type="ECO:0000313" key="3">
    <source>
        <dbReference type="Proteomes" id="UP000730618"/>
    </source>
</evidence>